<dbReference type="Gene3D" id="1.50.10.150">
    <property type="entry name" value="Voltage-dependent anion channel"/>
    <property type="match status" value="1"/>
</dbReference>
<reference evidence="6 7" key="1">
    <citation type="journal article" date="2015" name="Int. J. Syst. Evol. Microbiol.">
        <title>Micromonospora costi sp. nov., isolated from a leaf of Costus speciosus.</title>
        <authorList>
            <person name="Thawai C."/>
        </authorList>
    </citation>
    <scope>NUCLEOTIDE SEQUENCE [LARGE SCALE GENOMIC DNA]</scope>
    <source>
        <strain evidence="6 7">CS1-12</strain>
    </source>
</reference>
<dbReference type="GO" id="GO:0005886">
    <property type="term" value="C:plasma membrane"/>
    <property type="evidence" value="ECO:0007669"/>
    <property type="project" value="TreeGrafter"/>
</dbReference>
<dbReference type="EMBL" id="RBAN01000001">
    <property type="protein sequence ID" value="RKN58241.1"/>
    <property type="molecule type" value="Genomic_DNA"/>
</dbReference>
<dbReference type="GO" id="GO:0046583">
    <property type="term" value="F:monoatomic cation efflux transmembrane transporter activity"/>
    <property type="evidence" value="ECO:0007669"/>
    <property type="project" value="TreeGrafter"/>
</dbReference>
<keyword evidence="2 5" id="KW-0812">Transmembrane</keyword>
<dbReference type="PANTHER" id="PTHR37955:SF1">
    <property type="entry name" value="DEP DOMAIN-CONTAINING PROTEIN"/>
    <property type="match status" value="1"/>
</dbReference>
<keyword evidence="3 5" id="KW-1133">Transmembrane helix</keyword>
<evidence type="ECO:0000256" key="3">
    <source>
        <dbReference type="ARBA" id="ARBA00022989"/>
    </source>
</evidence>
<dbReference type="InterPro" id="IPR052951">
    <property type="entry name" value="Tellurite_res_ion_channel"/>
</dbReference>
<evidence type="ECO:0000256" key="1">
    <source>
        <dbReference type="ARBA" id="ARBA00004141"/>
    </source>
</evidence>
<accession>A0A3B0AD42</accession>
<dbReference type="PANTHER" id="PTHR37955">
    <property type="entry name" value="TELLURITE RESISTANCE PROTEIN TEHA"/>
    <property type="match status" value="1"/>
</dbReference>
<feature type="transmembrane region" description="Helical" evidence="5">
    <location>
        <begin position="198"/>
        <end position="219"/>
    </location>
</feature>
<feature type="transmembrane region" description="Helical" evidence="5">
    <location>
        <begin position="169"/>
        <end position="186"/>
    </location>
</feature>
<evidence type="ECO:0000256" key="5">
    <source>
        <dbReference type="SAM" id="Phobius"/>
    </source>
</evidence>
<evidence type="ECO:0000256" key="2">
    <source>
        <dbReference type="ARBA" id="ARBA00022692"/>
    </source>
</evidence>
<evidence type="ECO:0000313" key="6">
    <source>
        <dbReference type="EMBL" id="RKN58241.1"/>
    </source>
</evidence>
<evidence type="ECO:0000256" key="4">
    <source>
        <dbReference type="ARBA" id="ARBA00023136"/>
    </source>
</evidence>
<feature type="transmembrane region" description="Helical" evidence="5">
    <location>
        <begin position="43"/>
        <end position="63"/>
    </location>
</feature>
<feature type="transmembrane region" description="Helical" evidence="5">
    <location>
        <begin position="290"/>
        <end position="309"/>
    </location>
</feature>
<organism evidence="6 7">
    <name type="scientific">Micromonospora costi</name>
    <dbReference type="NCBI Taxonomy" id="1530042"/>
    <lineage>
        <taxon>Bacteria</taxon>
        <taxon>Bacillati</taxon>
        <taxon>Actinomycetota</taxon>
        <taxon>Actinomycetes</taxon>
        <taxon>Micromonosporales</taxon>
        <taxon>Micromonosporaceae</taxon>
        <taxon>Micromonospora</taxon>
    </lineage>
</organism>
<feature type="transmembrane region" description="Helical" evidence="5">
    <location>
        <begin position="83"/>
        <end position="104"/>
    </location>
</feature>
<dbReference type="Pfam" id="PF03595">
    <property type="entry name" value="SLAC1"/>
    <property type="match status" value="1"/>
</dbReference>
<dbReference type="Proteomes" id="UP000279968">
    <property type="component" value="Unassembled WGS sequence"/>
</dbReference>
<proteinExistence type="predicted"/>
<dbReference type="OrthoDB" id="5017340at2"/>
<comment type="subcellular location">
    <subcellularLocation>
        <location evidence="1">Membrane</location>
        <topology evidence="1">Multi-pass membrane protein</topology>
    </subcellularLocation>
</comment>
<gene>
    <name evidence="6" type="ORF">D7193_06565</name>
</gene>
<dbReference type="AlphaFoldDB" id="A0A3B0AD42"/>
<feature type="transmembrane region" description="Helical" evidence="5">
    <location>
        <begin position="110"/>
        <end position="131"/>
    </location>
</feature>
<feature type="transmembrane region" description="Helical" evidence="5">
    <location>
        <begin position="143"/>
        <end position="163"/>
    </location>
</feature>
<feature type="transmembrane region" description="Helical" evidence="5">
    <location>
        <begin position="12"/>
        <end position="31"/>
    </location>
</feature>
<feature type="transmembrane region" description="Helical" evidence="5">
    <location>
        <begin position="225"/>
        <end position="247"/>
    </location>
</feature>
<feature type="transmembrane region" description="Helical" evidence="5">
    <location>
        <begin position="259"/>
        <end position="278"/>
    </location>
</feature>
<protein>
    <submittedName>
        <fullName evidence="6">TDT family transporter</fullName>
    </submittedName>
</protein>
<name>A0A3B0AD42_9ACTN</name>
<dbReference type="InterPro" id="IPR004695">
    <property type="entry name" value="SLAC1/Mae1/Ssu1/TehA"/>
</dbReference>
<dbReference type="RefSeq" id="WP_120778414.1">
    <property type="nucleotide sequence ID" value="NZ_JBHLUP010000009.1"/>
</dbReference>
<dbReference type="InterPro" id="IPR038665">
    <property type="entry name" value="Voltage-dep_anion_channel_sf"/>
</dbReference>
<sequence>MRCQVAAVRIPPNFFGIPFGLAGLGNTWIVSGRNGTVPTWVGNGLLALAALTWLAVLVAYAAYTLPKPRALVGDMVDPIAGPFVSLAVITPTLLAAQGVVPYALGVGRVLVDVFLVLTVVYGGWITGQWIYGRIDIDQINPGYFLPTVAGGFIASIAASAVGQRTLADIMLGLGLICWLVLGSLILNRLFTRPTLPATLVPTLAIEVAPPALAGLALLARSGESIDVWVMLVFGYGLLLVLAQIRLLPLYLRLGFGPSFWSFTFAWSAVATSALHWISGTQPPGHRVYTFLVLAAISALIGGIAVRSVVAVTRGRFLPPPAPPAAP</sequence>
<keyword evidence="4 5" id="KW-0472">Membrane</keyword>
<comment type="caution">
    <text evidence="6">The sequence shown here is derived from an EMBL/GenBank/DDBJ whole genome shotgun (WGS) entry which is preliminary data.</text>
</comment>
<evidence type="ECO:0000313" key="7">
    <source>
        <dbReference type="Proteomes" id="UP000279968"/>
    </source>
</evidence>
<keyword evidence="7" id="KW-1185">Reference proteome</keyword>